<dbReference type="GO" id="GO:0016301">
    <property type="term" value="F:kinase activity"/>
    <property type="evidence" value="ECO:0007669"/>
    <property type="project" value="UniProtKB-KW"/>
</dbReference>
<evidence type="ECO:0000256" key="16">
    <source>
        <dbReference type="ARBA" id="ARBA00033235"/>
    </source>
</evidence>
<evidence type="ECO:0000256" key="5">
    <source>
        <dbReference type="ARBA" id="ARBA00007837"/>
    </source>
</evidence>
<keyword evidence="12 17" id="KW-0598">Phosphotransferase system</keyword>
<comment type="caution">
    <text evidence="24">The sequence shown here is derived from an EMBL/GenBank/DDBJ whole genome shotgun (WGS) entry which is preliminary data.</text>
</comment>
<dbReference type="InterPro" id="IPR050499">
    <property type="entry name" value="PEP-utilizing_PTS_enzyme"/>
</dbReference>
<evidence type="ECO:0000313" key="24">
    <source>
        <dbReference type="EMBL" id="OCS85065.1"/>
    </source>
</evidence>
<evidence type="ECO:0000256" key="9">
    <source>
        <dbReference type="ARBA" id="ARBA00022490"/>
    </source>
</evidence>
<dbReference type="PANTHER" id="PTHR46244:SF3">
    <property type="entry name" value="PHOSPHOENOLPYRUVATE-PROTEIN PHOSPHOTRANSFERASE"/>
    <property type="match status" value="1"/>
</dbReference>
<dbReference type="OrthoDB" id="9765468at2"/>
<evidence type="ECO:0000256" key="8">
    <source>
        <dbReference type="ARBA" id="ARBA00022448"/>
    </source>
</evidence>
<protein>
    <recommendedName>
        <fullName evidence="7 17">Phosphoenolpyruvate-protein phosphotransferase</fullName>
        <ecNumber evidence="6 17">2.7.3.9</ecNumber>
    </recommendedName>
    <alternativeName>
        <fullName evidence="16 17">Phosphotransferase system, enzyme I</fullName>
    </alternativeName>
</protein>
<feature type="binding site" evidence="19">
    <location>
        <position position="458"/>
    </location>
    <ligand>
        <name>phosphoenolpyruvate</name>
        <dbReference type="ChEBI" id="CHEBI:58702"/>
    </ligand>
</feature>
<dbReference type="InterPro" id="IPR036637">
    <property type="entry name" value="Phosphohistidine_dom_sf"/>
</dbReference>
<feature type="domain" description="PEP-utilising enzyme C-terminal" evidence="22">
    <location>
        <begin position="244"/>
        <end position="532"/>
    </location>
</feature>
<dbReference type="EC" id="2.7.3.9" evidence="6 17"/>
<reference evidence="24 25" key="1">
    <citation type="submission" date="2016-07" db="EMBL/GenBank/DDBJ databases">
        <title>Caryophanon tenue genome sequencing.</title>
        <authorList>
            <person name="Verma A."/>
            <person name="Pal Y."/>
            <person name="Krishnamurthi S."/>
        </authorList>
    </citation>
    <scope>NUCLEOTIDE SEQUENCE [LARGE SCALE GENOMIC DNA]</scope>
    <source>
        <strain evidence="24 25">DSM 14152</strain>
    </source>
</reference>
<comment type="subcellular location">
    <subcellularLocation>
        <location evidence="4 17">Cytoplasm</location>
    </subcellularLocation>
</comment>
<dbReference type="InterPro" id="IPR008279">
    <property type="entry name" value="PEP-util_enz_mobile_dom"/>
</dbReference>
<dbReference type="AlphaFoldDB" id="A0A1C0YD38"/>
<evidence type="ECO:0000256" key="15">
    <source>
        <dbReference type="ARBA" id="ARBA00022842"/>
    </source>
</evidence>
<evidence type="ECO:0000259" key="22">
    <source>
        <dbReference type="Pfam" id="PF02896"/>
    </source>
</evidence>
<name>A0A1C0YD38_9BACL</name>
<evidence type="ECO:0000256" key="2">
    <source>
        <dbReference type="ARBA" id="ARBA00001946"/>
    </source>
</evidence>
<evidence type="ECO:0000256" key="3">
    <source>
        <dbReference type="ARBA" id="ARBA00002728"/>
    </source>
</evidence>
<dbReference type="PRINTS" id="PR01736">
    <property type="entry name" value="PHPHTRNFRASE"/>
</dbReference>
<evidence type="ECO:0000256" key="10">
    <source>
        <dbReference type="ARBA" id="ARBA00022597"/>
    </source>
</evidence>
<comment type="similarity">
    <text evidence="5 17">Belongs to the PEP-utilizing enzyme family.</text>
</comment>
<feature type="binding site" evidence="20">
    <location>
        <position position="424"/>
    </location>
    <ligand>
        <name>Mg(2+)</name>
        <dbReference type="ChEBI" id="CHEBI:18420"/>
    </ligand>
</feature>
<keyword evidence="10 17" id="KW-0762">Sugar transport</keyword>
<dbReference type="InterPro" id="IPR040442">
    <property type="entry name" value="Pyrv_kinase-like_dom_sf"/>
</dbReference>
<comment type="cofactor">
    <cofactor evidence="2 17 20">
        <name>Mg(2+)</name>
        <dbReference type="ChEBI" id="CHEBI:18420"/>
    </cofactor>
</comment>
<dbReference type="GO" id="GO:0005737">
    <property type="term" value="C:cytoplasm"/>
    <property type="evidence" value="ECO:0007669"/>
    <property type="project" value="UniProtKB-SubCell"/>
</dbReference>
<feature type="domain" description="Phosphotransferase system enzyme I N-terminal" evidence="23">
    <location>
        <begin position="4"/>
        <end position="122"/>
    </location>
</feature>
<dbReference type="Pfam" id="PF02896">
    <property type="entry name" value="PEP-utilizers_C"/>
    <property type="match status" value="1"/>
</dbReference>
<dbReference type="Gene3D" id="3.20.20.60">
    <property type="entry name" value="Phosphoenolpyruvate-binding domains"/>
    <property type="match status" value="1"/>
</dbReference>
<keyword evidence="14 17" id="KW-0418">Kinase</keyword>
<dbReference type="PANTHER" id="PTHR46244">
    <property type="entry name" value="PHOSPHOENOLPYRUVATE-PROTEIN PHOSPHOTRANSFERASE"/>
    <property type="match status" value="1"/>
</dbReference>
<evidence type="ECO:0000256" key="1">
    <source>
        <dbReference type="ARBA" id="ARBA00000683"/>
    </source>
</evidence>
<keyword evidence="24" id="KW-0670">Pyruvate</keyword>
<dbReference type="SUPFAM" id="SSF51621">
    <property type="entry name" value="Phosphoenolpyruvate/pyruvate domain"/>
    <property type="match status" value="1"/>
</dbReference>
<sequence length="560" mass="61382">MTLRGIAAASGIAIAYAKKLEAATYTQQHVGTIDEEQQKLHEAIALAKQELHALIASTRKQLGDDEAQVFEAHALVLEDPEYIGAIQAQIAAQQAAAAAVEHVQNEFVALFLALENDYMKERAADVQDVSSRLMRHIVGHTETDKATTPHILIAHDLTPSDTAQLDTSLTLGFITEKGGKTSHSAIFARSLQIPAIVGVQALPTQIQHGDFIIMDGSTGEIFVNPDADTIQHFETLQQQHLQQKEQLQQLLHKRTITADGHTIELGANIGSVADAQQAVALGAEGVGLFRTEFLYLERDTAPTEEEQFAIYRDVLQVLDDRPVIVRTLDIGGDKVVPYLQMAHEDNPFLGLRAIRLCFAHEDMFRTQLRALLRASSYGQLKIMFPMIASLEELRKAKTWLREEQQHLEAQGIEVAPFDIGIMIEIPSAAILAPLFAEEVDFFSIGTNDLVQYTLAVDRMNEQIAGLYEPFHPAVLSLIKLVVDSAHAKGKWVGMCGEMAGDLDAIPLLLALGLDELSMSAPSILAARAHIAAQSIATLQPKLQQTFQQSTAAQIRAVWKA</sequence>
<keyword evidence="8 17" id="KW-0813">Transport</keyword>
<evidence type="ECO:0000256" key="7">
    <source>
        <dbReference type="ARBA" id="ARBA00016544"/>
    </source>
</evidence>
<gene>
    <name evidence="24" type="ORF">A6M13_14385</name>
</gene>
<dbReference type="InterPro" id="IPR023151">
    <property type="entry name" value="PEP_util_CS"/>
</dbReference>
<dbReference type="InterPro" id="IPR008731">
    <property type="entry name" value="PTS_EIN"/>
</dbReference>
<keyword evidence="15 17" id="KW-0460">Magnesium</keyword>
<dbReference type="PIRSF" id="PIRSF000732">
    <property type="entry name" value="PTS_enzyme_I"/>
    <property type="match status" value="1"/>
</dbReference>
<feature type="binding site" evidence="19">
    <location>
        <position position="326"/>
    </location>
    <ligand>
        <name>phosphoenolpyruvate</name>
        <dbReference type="ChEBI" id="CHEBI:58702"/>
    </ligand>
</feature>
<evidence type="ECO:0000313" key="25">
    <source>
        <dbReference type="Proteomes" id="UP000093199"/>
    </source>
</evidence>
<keyword evidence="25" id="KW-1185">Reference proteome</keyword>
<evidence type="ECO:0000256" key="6">
    <source>
        <dbReference type="ARBA" id="ARBA00012232"/>
    </source>
</evidence>
<dbReference type="Gene3D" id="1.10.274.10">
    <property type="entry name" value="PtsI, HPr-binding domain"/>
    <property type="match status" value="1"/>
</dbReference>
<evidence type="ECO:0000256" key="11">
    <source>
        <dbReference type="ARBA" id="ARBA00022679"/>
    </source>
</evidence>
<feature type="active site" description="Tele-phosphohistidine intermediate" evidence="18">
    <location>
        <position position="183"/>
    </location>
</feature>
<evidence type="ECO:0000256" key="18">
    <source>
        <dbReference type="PIRSR" id="PIRSR000732-1"/>
    </source>
</evidence>
<evidence type="ECO:0000256" key="20">
    <source>
        <dbReference type="PIRSR" id="PIRSR000732-3"/>
    </source>
</evidence>
<feature type="binding site" evidence="19">
    <location>
        <begin position="447"/>
        <end position="448"/>
    </location>
    <ligand>
        <name>phosphoenolpyruvate</name>
        <dbReference type="ChEBI" id="CHEBI:58702"/>
    </ligand>
</feature>
<evidence type="ECO:0000259" key="23">
    <source>
        <dbReference type="Pfam" id="PF05524"/>
    </source>
</evidence>
<evidence type="ECO:0000256" key="13">
    <source>
        <dbReference type="ARBA" id="ARBA00022723"/>
    </source>
</evidence>
<dbReference type="InterPro" id="IPR006318">
    <property type="entry name" value="PTS_EI-like"/>
</dbReference>
<dbReference type="Gene3D" id="3.50.30.10">
    <property type="entry name" value="Phosphohistidine domain"/>
    <property type="match status" value="1"/>
</dbReference>
<dbReference type="InterPro" id="IPR015813">
    <property type="entry name" value="Pyrv/PenolPyrv_kinase-like_dom"/>
</dbReference>
<feature type="binding site" evidence="20">
    <location>
        <position position="448"/>
    </location>
    <ligand>
        <name>Mg(2+)</name>
        <dbReference type="ChEBI" id="CHEBI:18420"/>
    </ligand>
</feature>
<accession>A0A1C0YD38</accession>
<dbReference type="GO" id="GO:0009401">
    <property type="term" value="P:phosphoenolpyruvate-dependent sugar phosphotransferase system"/>
    <property type="evidence" value="ECO:0007669"/>
    <property type="project" value="UniProtKB-KW"/>
</dbReference>
<comment type="catalytic activity">
    <reaction evidence="1 17">
        <text>L-histidyl-[protein] + phosphoenolpyruvate = N(pros)-phospho-L-histidyl-[protein] + pyruvate</text>
        <dbReference type="Rhea" id="RHEA:23880"/>
        <dbReference type="Rhea" id="RHEA-COMP:9745"/>
        <dbReference type="Rhea" id="RHEA-COMP:9746"/>
        <dbReference type="ChEBI" id="CHEBI:15361"/>
        <dbReference type="ChEBI" id="CHEBI:29979"/>
        <dbReference type="ChEBI" id="CHEBI:58702"/>
        <dbReference type="ChEBI" id="CHEBI:64837"/>
        <dbReference type="EC" id="2.7.3.9"/>
    </reaction>
</comment>
<proteinExistence type="inferred from homology"/>
<dbReference type="RefSeq" id="WP_066545343.1">
    <property type="nucleotide sequence ID" value="NZ_MASJ01000017.1"/>
</dbReference>
<dbReference type="GO" id="GO:0008965">
    <property type="term" value="F:phosphoenolpyruvate-protein phosphotransferase activity"/>
    <property type="evidence" value="ECO:0007669"/>
    <property type="project" value="UniProtKB-EC"/>
</dbReference>
<dbReference type="EMBL" id="MASJ01000017">
    <property type="protein sequence ID" value="OCS85065.1"/>
    <property type="molecule type" value="Genomic_DNA"/>
</dbReference>
<dbReference type="SUPFAM" id="SSF47831">
    <property type="entry name" value="Enzyme I of the PEP:sugar phosphotransferase system HPr-binding (sub)domain"/>
    <property type="match status" value="1"/>
</dbReference>
<keyword evidence="11 17" id="KW-0808">Transferase</keyword>
<feature type="domain" description="PEP-utilising enzyme mobile" evidence="21">
    <location>
        <begin position="149"/>
        <end position="219"/>
    </location>
</feature>
<comment type="function">
    <text evidence="3 17">General (non sugar-specific) component of the phosphoenolpyruvate-dependent sugar phosphotransferase system (sugar PTS). This major carbohydrate active-transport system catalyzes the phosphorylation of incoming sugar substrates concomitantly with their translocation across the cell membrane. Enzyme I transfers the phosphoryl group from phosphoenolpyruvate (PEP) to the phosphoryl carrier protein (HPr).</text>
</comment>
<dbReference type="STRING" id="33978.A6M13_14385"/>
<organism evidence="24 25">
    <name type="scientific">Caryophanon tenue</name>
    <dbReference type="NCBI Taxonomy" id="33978"/>
    <lineage>
        <taxon>Bacteria</taxon>
        <taxon>Bacillati</taxon>
        <taxon>Bacillota</taxon>
        <taxon>Bacilli</taxon>
        <taxon>Bacillales</taxon>
        <taxon>Caryophanaceae</taxon>
        <taxon>Caryophanon</taxon>
    </lineage>
</organism>
<dbReference type="SUPFAM" id="SSF52009">
    <property type="entry name" value="Phosphohistidine domain"/>
    <property type="match status" value="1"/>
</dbReference>
<dbReference type="InterPro" id="IPR036618">
    <property type="entry name" value="PtsI_HPr-bd_sf"/>
</dbReference>
<evidence type="ECO:0000256" key="14">
    <source>
        <dbReference type="ARBA" id="ARBA00022777"/>
    </source>
</evidence>
<evidence type="ECO:0000256" key="19">
    <source>
        <dbReference type="PIRSR" id="PIRSR000732-2"/>
    </source>
</evidence>
<dbReference type="Proteomes" id="UP000093199">
    <property type="component" value="Unassembled WGS sequence"/>
</dbReference>
<evidence type="ECO:0000256" key="4">
    <source>
        <dbReference type="ARBA" id="ARBA00004496"/>
    </source>
</evidence>
<dbReference type="Pfam" id="PF00391">
    <property type="entry name" value="PEP-utilizers"/>
    <property type="match status" value="1"/>
</dbReference>
<evidence type="ECO:0000256" key="17">
    <source>
        <dbReference type="PIRNR" id="PIRNR000732"/>
    </source>
</evidence>
<dbReference type="InterPro" id="IPR024692">
    <property type="entry name" value="PTS_EI"/>
</dbReference>
<dbReference type="PROSITE" id="PS00742">
    <property type="entry name" value="PEP_ENZYMES_2"/>
    <property type="match status" value="1"/>
</dbReference>
<evidence type="ECO:0000259" key="21">
    <source>
        <dbReference type="Pfam" id="PF00391"/>
    </source>
</evidence>
<dbReference type="Pfam" id="PF05524">
    <property type="entry name" value="PEP-utilisers_N"/>
    <property type="match status" value="1"/>
</dbReference>
<feature type="active site" description="Proton donor" evidence="18">
    <location>
        <position position="495"/>
    </location>
</feature>
<dbReference type="GO" id="GO:0046872">
    <property type="term" value="F:metal ion binding"/>
    <property type="evidence" value="ECO:0007669"/>
    <property type="project" value="UniProtKB-KW"/>
</dbReference>
<dbReference type="NCBIfam" id="TIGR01417">
    <property type="entry name" value="PTS_I_fam"/>
    <property type="match status" value="1"/>
</dbReference>
<feature type="binding site" evidence="19">
    <location>
        <position position="290"/>
    </location>
    <ligand>
        <name>phosphoenolpyruvate</name>
        <dbReference type="ChEBI" id="CHEBI:58702"/>
    </ligand>
</feature>
<keyword evidence="9 17" id="KW-0963">Cytoplasm</keyword>
<keyword evidence="13 17" id="KW-0479">Metal-binding</keyword>
<dbReference type="InterPro" id="IPR000121">
    <property type="entry name" value="PEP_util_C"/>
</dbReference>
<evidence type="ECO:0000256" key="12">
    <source>
        <dbReference type="ARBA" id="ARBA00022683"/>
    </source>
</evidence>